<evidence type="ECO:0000313" key="5">
    <source>
        <dbReference type="EMBL" id="CAF1384344.1"/>
    </source>
</evidence>
<feature type="non-terminal residue" evidence="5">
    <location>
        <position position="1"/>
    </location>
</feature>
<dbReference type="SMART" id="SM00368">
    <property type="entry name" value="LRR_RI"/>
    <property type="match status" value="3"/>
</dbReference>
<dbReference type="Proteomes" id="UP000681722">
    <property type="component" value="Unassembled WGS sequence"/>
</dbReference>
<dbReference type="EMBL" id="CAJOBC010082013">
    <property type="protein sequence ID" value="CAF4279375.1"/>
    <property type="molecule type" value="Genomic_DNA"/>
</dbReference>
<comment type="caution">
    <text evidence="5">The sequence shown here is derived from an EMBL/GenBank/DDBJ whole genome shotgun (WGS) entry which is preliminary data.</text>
</comment>
<dbReference type="AlphaFoldDB" id="A0A815JV82"/>
<dbReference type="PANTHER" id="PTHR24113:SF12">
    <property type="entry name" value="RAN GTPASE-ACTIVATING PROTEIN 1"/>
    <property type="match status" value="1"/>
</dbReference>
<evidence type="ECO:0000313" key="7">
    <source>
        <dbReference type="Proteomes" id="UP000663829"/>
    </source>
</evidence>
<evidence type="ECO:0000256" key="4">
    <source>
        <dbReference type="SAM" id="MobiDB-lite"/>
    </source>
</evidence>
<dbReference type="GO" id="GO:0048471">
    <property type="term" value="C:perinuclear region of cytoplasm"/>
    <property type="evidence" value="ECO:0007669"/>
    <property type="project" value="TreeGrafter"/>
</dbReference>
<reference evidence="5" key="1">
    <citation type="submission" date="2021-02" db="EMBL/GenBank/DDBJ databases">
        <authorList>
            <person name="Nowell W R."/>
        </authorList>
    </citation>
    <scope>NUCLEOTIDE SEQUENCE</scope>
</reference>
<evidence type="ECO:0000256" key="1">
    <source>
        <dbReference type="ARBA" id="ARBA00022468"/>
    </source>
</evidence>
<dbReference type="InterPro" id="IPR032675">
    <property type="entry name" value="LRR_dom_sf"/>
</dbReference>
<keyword evidence="1" id="KW-0343">GTPase activation</keyword>
<name>A0A815JV82_9BILA</name>
<dbReference type="GO" id="GO:0005096">
    <property type="term" value="F:GTPase activator activity"/>
    <property type="evidence" value="ECO:0007669"/>
    <property type="project" value="UniProtKB-KW"/>
</dbReference>
<dbReference type="GO" id="GO:0005634">
    <property type="term" value="C:nucleus"/>
    <property type="evidence" value="ECO:0007669"/>
    <property type="project" value="TreeGrafter"/>
</dbReference>
<feature type="compositionally biased region" description="Pro residues" evidence="4">
    <location>
        <begin position="1"/>
        <end position="14"/>
    </location>
</feature>
<dbReference type="PANTHER" id="PTHR24113">
    <property type="entry name" value="RAN GTPASE-ACTIVATING PROTEIN 1"/>
    <property type="match status" value="1"/>
</dbReference>
<evidence type="ECO:0000256" key="3">
    <source>
        <dbReference type="ARBA" id="ARBA00022737"/>
    </source>
</evidence>
<dbReference type="SUPFAM" id="SSF52047">
    <property type="entry name" value="RNI-like"/>
    <property type="match status" value="1"/>
</dbReference>
<feature type="region of interest" description="Disordered" evidence="4">
    <location>
        <begin position="1"/>
        <end position="25"/>
    </location>
</feature>
<keyword evidence="3" id="KW-0677">Repeat</keyword>
<dbReference type="InterPro" id="IPR001611">
    <property type="entry name" value="Leu-rich_rpt"/>
</dbReference>
<keyword evidence="2" id="KW-0433">Leucine-rich repeat</keyword>
<keyword evidence="7" id="KW-1185">Reference proteome</keyword>
<proteinExistence type="predicted"/>
<evidence type="ECO:0000313" key="6">
    <source>
        <dbReference type="EMBL" id="CAF4279375.1"/>
    </source>
</evidence>
<sequence length="423" mass="48698">MPPATKGHPIPPPSECKTSNSIVSSPSNDSNVKHILDEIFQLNTIDSIPKLFIVLPDLEYTYNSKNIWNNNYRVYFVCECNEHVLYLTNHEGYVLLNSKMFFITYGWYIQRMIILAIKCENYFTSPLTFLMSKEEFSSHSKIMQSTLTIIKNHIKSFQSLDDKEFKRYFHLSNTYIVSFANLCRIVTKKILSVGEFIDNKALNRFCKIIDDGFHFYRLFLERCIVGETFLVQFIDALQKSNMKYLDLEINMTKDCFKMIMKILNTIRTIIYINLNYCDIYQIDGSMIINSLKENQLLRVLDISKNKIGDAGALALAELLNILNSLMEVNMNGNEITSKAGSEIGKILKTNRTLINIDLSYNKIDNDGILIFADLLKITTILKIFNLSHNCFTDKSAIALIDALKENNSIIYLDININDITDDV</sequence>
<dbReference type="GO" id="GO:0031267">
    <property type="term" value="F:small GTPase binding"/>
    <property type="evidence" value="ECO:0007669"/>
    <property type="project" value="TreeGrafter"/>
</dbReference>
<dbReference type="EMBL" id="CAJNOQ010016612">
    <property type="protein sequence ID" value="CAF1384344.1"/>
    <property type="molecule type" value="Genomic_DNA"/>
</dbReference>
<dbReference type="OrthoDB" id="272549at2759"/>
<evidence type="ECO:0000256" key="2">
    <source>
        <dbReference type="ARBA" id="ARBA00022614"/>
    </source>
</evidence>
<dbReference type="GO" id="GO:0006913">
    <property type="term" value="P:nucleocytoplasmic transport"/>
    <property type="evidence" value="ECO:0007669"/>
    <property type="project" value="TreeGrafter"/>
</dbReference>
<dbReference type="GO" id="GO:0005829">
    <property type="term" value="C:cytosol"/>
    <property type="evidence" value="ECO:0007669"/>
    <property type="project" value="TreeGrafter"/>
</dbReference>
<dbReference type="Pfam" id="PF13516">
    <property type="entry name" value="LRR_6"/>
    <property type="match status" value="3"/>
</dbReference>
<accession>A0A815JV82</accession>
<dbReference type="Proteomes" id="UP000663829">
    <property type="component" value="Unassembled WGS sequence"/>
</dbReference>
<dbReference type="InterPro" id="IPR027038">
    <property type="entry name" value="RanGap"/>
</dbReference>
<dbReference type="Gene3D" id="3.80.10.10">
    <property type="entry name" value="Ribonuclease Inhibitor"/>
    <property type="match status" value="2"/>
</dbReference>
<protein>
    <submittedName>
        <fullName evidence="5">Uncharacterized protein</fullName>
    </submittedName>
</protein>
<gene>
    <name evidence="5" type="ORF">GPM918_LOCUS32484</name>
    <name evidence="6" type="ORF">SRO942_LOCUS33152</name>
</gene>
<organism evidence="5 7">
    <name type="scientific">Didymodactylos carnosus</name>
    <dbReference type="NCBI Taxonomy" id="1234261"/>
    <lineage>
        <taxon>Eukaryota</taxon>
        <taxon>Metazoa</taxon>
        <taxon>Spiralia</taxon>
        <taxon>Gnathifera</taxon>
        <taxon>Rotifera</taxon>
        <taxon>Eurotatoria</taxon>
        <taxon>Bdelloidea</taxon>
        <taxon>Philodinida</taxon>
        <taxon>Philodinidae</taxon>
        <taxon>Didymodactylos</taxon>
    </lineage>
</organism>